<dbReference type="Proteomes" id="UP000887566">
    <property type="component" value="Unplaced"/>
</dbReference>
<feature type="compositionally biased region" description="Basic residues" evidence="1">
    <location>
        <begin position="59"/>
        <end position="76"/>
    </location>
</feature>
<reference evidence="3" key="1">
    <citation type="submission" date="2022-11" db="UniProtKB">
        <authorList>
            <consortium name="WormBaseParasite"/>
        </authorList>
    </citation>
    <scope>IDENTIFICATION</scope>
</reference>
<name>A0A914WYW2_9BILA</name>
<evidence type="ECO:0000313" key="2">
    <source>
        <dbReference type="Proteomes" id="UP000887566"/>
    </source>
</evidence>
<dbReference type="AlphaFoldDB" id="A0A914WYW2"/>
<protein>
    <submittedName>
        <fullName evidence="3">Uncharacterized protein</fullName>
    </submittedName>
</protein>
<keyword evidence="2" id="KW-1185">Reference proteome</keyword>
<evidence type="ECO:0000313" key="3">
    <source>
        <dbReference type="WBParaSite" id="PSAMB.scaffold5795size10867.g27310.t1"/>
    </source>
</evidence>
<evidence type="ECO:0000256" key="1">
    <source>
        <dbReference type="SAM" id="MobiDB-lite"/>
    </source>
</evidence>
<dbReference type="WBParaSite" id="PSAMB.scaffold5795size10867.g27310.t1">
    <property type="protein sequence ID" value="PSAMB.scaffold5795size10867.g27310.t1"/>
    <property type="gene ID" value="PSAMB.scaffold5795size10867.g27310"/>
</dbReference>
<organism evidence="2 3">
    <name type="scientific">Plectus sambesii</name>
    <dbReference type="NCBI Taxonomy" id="2011161"/>
    <lineage>
        <taxon>Eukaryota</taxon>
        <taxon>Metazoa</taxon>
        <taxon>Ecdysozoa</taxon>
        <taxon>Nematoda</taxon>
        <taxon>Chromadorea</taxon>
        <taxon>Plectida</taxon>
        <taxon>Plectina</taxon>
        <taxon>Plectoidea</taxon>
        <taxon>Plectidae</taxon>
        <taxon>Plectus</taxon>
    </lineage>
</organism>
<proteinExistence type="predicted"/>
<sequence length="120" mass="13306">MSGHRSSQRSSSHRRSKTAEEGSSAVRHSSRSLHDGVSAAHDSLSQYTNEAAGPSDRQPRRHHHHRSASCRHRSHRSSSSVRRQSKRKDVADGSEPIDDLSRPLDQGPVADPSEQQDARQ</sequence>
<accession>A0A914WYW2</accession>
<feature type="compositionally biased region" description="Low complexity" evidence="1">
    <location>
        <begin position="1"/>
        <end position="10"/>
    </location>
</feature>
<feature type="region of interest" description="Disordered" evidence="1">
    <location>
        <begin position="1"/>
        <end position="120"/>
    </location>
</feature>